<reference evidence="1 2" key="1">
    <citation type="journal article" date="2018" name="Front. Plant Sci.">
        <title>Red Clover (Trifolium pratense) and Zigzag Clover (T. medium) - A Picture of Genomic Similarities and Differences.</title>
        <authorList>
            <person name="Dluhosova J."/>
            <person name="Istvanek J."/>
            <person name="Nedelnik J."/>
            <person name="Repkova J."/>
        </authorList>
    </citation>
    <scope>NUCLEOTIDE SEQUENCE [LARGE SCALE GENOMIC DNA]</scope>
    <source>
        <strain evidence="2">cv. 10/8</strain>
        <tissue evidence="1">Leaf</tissue>
    </source>
</reference>
<dbReference type="Proteomes" id="UP000265520">
    <property type="component" value="Unassembled WGS sequence"/>
</dbReference>
<dbReference type="AlphaFoldDB" id="A0A392U3P2"/>
<protein>
    <submittedName>
        <fullName evidence="1">Uncharacterized protein</fullName>
    </submittedName>
</protein>
<accession>A0A392U3P2</accession>
<dbReference type="EMBL" id="LXQA010709754">
    <property type="protein sequence ID" value="MCI67130.1"/>
    <property type="molecule type" value="Genomic_DNA"/>
</dbReference>
<evidence type="ECO:0000313" key="1">
    <source>
        <dbReference type="EMBL" id="MCI67130.1"/>
    </source>
</evidence>
<keyword evidence="2" id="KW-1185">Reference proteome</keyword>
<sequence>DYGRKNECTDRRSVGYVSGYHG</sequence>
<evidence type="ECO:0000313" key="2">
    <source>
        <dbReference type="Proteomes" id="UP000265520"/>
    </source>
</evidence>
<organism evidence="1 2">
    <name type="scientific">Trifolium medium</name>
    <dbReference type="NCBI Taxonomy" id="97028"/>
    <lineage>
        <taxon>Eukaryota</taxon>
        <taxon>Viridiplantae</taxon>
        <taxon>Streptophyta</taxon>
        <taxon>Embryophyta</taxon>
        <taxon>Tracheophyta</taxon>
        <taxon>Spermatophyta</taxon>
        <taxon>Magnoliopsida</taxon>
        <taxon>eudicotyledons</taxon>
        <taxon>Gunneridae</taxon>
        <taxon>Pentapetalae</taxon>
        <taxon>rosids</taxon>
        <taxon>fabids</taxon>
        <taxon>Fabales</taxon>
        <taxon>Fabaceae</taxon>
        <taxon>Papilionoideae</taxon>
        <taxon>50 kb inversion clade</taxon>
        <taxon>NPAAA clade</taxon>
        <taxon>Hologalegina</taxon>
        <taxon>IRL clade</taxon>
        <taxon>Trifolieae</taxon>
        <taxon>Trifolium</taxon>
    </lineage>
</organism>
<name>A0A392U3P2_9FABA</name>
<comment type="caution">
    <text evidence="1">The sequence shown here is derived from an EMBL/GenBank/DDBJ whole genome shotgun (WGS) entry which is preliminary data.</text>
</comment>
<proteinExistence type="predicted"/>
<feature type="non-terminal residue" evidence="1">
    <location>
        <position position="1"/>
    </location>
</feature>